<dbReference type="InterPro" id="IPR010982">
    <property type="entry name" value="Lambda_DNA-bd_dom_sf"/>
</dbReference>
<evidence type="ECO:0000256" key="1">
    <source>
        <dbReference type="SAM" id="MobiDB-lite"/>
    </source>
</evidence>
<evidence type="ECO:0008006" key="4">
    <source>
        <dbReference type="Google" id="ProtNLM"/>
    </source>
</evidence>
<dbReference type="Gene3D" id="1.10.260.40">
    <property type="entry name" value="lambda repressor-like DNA-binding domains"/>
    <property type="match status" value="1"/>
</dbReference>
<protein>
    <recommendedName>
        <fullName evidence="4">XRE family transcriptional regulator</fullName>
    </recommendedName>
</protein>
<sequence length="138" mass="14879">MATPDLDRLAERVKMHRLEQYSSRDAAAAAAGISRNTWKRVEEGQEVYESTYVKVDKALGWATGSCIAIIEGGDPVFADSPTTSSPDPAPGMTEKQARDMAWDTARATLPTAPVGELDAFVNELVENLRRAGIVTDGP</sequence>
<organism evidence="2 3">
    <name type="scientific">Streptomyces rubradiris</name>
    <name type="common">Streptomyces achromogenes subsp. rubradiris</name>
    <dbReference type="NCBI Taxonomy" id="285531"/>
    <lineage>
        <taxon>Bacteria</taxon>
        <taxon>Bacillati</taxon>
        <taxon>Actinomycetota</taxon>
        <taxon>Actinomycetes</taxon>
        <taxon>Kitasatosporales</taxon>
        <taxon>Streptomycetaceae</taxon>
        <taxon>Streptomyces</taxon>
    </lineage>
</organism>
<accession>A0ABQ3R3D5</accession>
<dbReference type="EMBL" id="BNEA01000001">
    <property type="protein sequence ID" value="GHI50347.1"/>
    <property type="molecule type" value="Genomic_DNA"/>
</dbReference>
<feature type="region of interest" description="Disordered" evidence="1">
    <location>
        <begin position="77"/>
        <end position="98"/>
    </location>
</feature>
<gene>
    <name evidence="2" type="ORF">Srubr_01930</name>
</gene>
<evidence type="ECO:0000313" key="2">
    <source>
        <dbReference type="EMBL" id="GHI50347.1"/>
    </source>
</evidence>
<dbReference type="Pfam" id="PF13560">
    <property type="entry name" value="HTH_31"/>
    <property type="match status" value="1"/>
</dbReference>
<dbReference type="SUPFAM" id="SSF47413">
    <property type="entry name" value="lambda repressor-like DNA-binding domains"/>
    <property type="match status" value="1"/>
</dbReference>
<dbReference type="Proteomes" id="UP000646738">
    <property type="component" value="Unassembled WGS sequence"/>
</dbReference>
<dbReference type="RefSeq" id="WP_189999642.1">
    <property type="nucleotide sequence ID" value="NZ_BNCB01000032.1"/>
</dbReference>
<proteinExistence type="predicted"/>
<keyword evidence="3" id="KW-1185">Reference proteome</keyword>
<name>A0ABQ3R3D5_STRRR</name>
<reference evidence="3" key="1">
    <citation type="submission" date="2023-07" db="EMBL/GenBank/DDBJ databases">
        <title>Whole genome shotgun sequence of Streptomyces achromogenes subsp. rubradiris NBRC 14000.</title>
        <authorList>
            <person name="Komaki H."/>
            <person name="Tamura T."/>
        </authorList>
    </citation>
    <scope>NUCLEOTIDE SEQUENCE [LARGE SCALE GENOMIC DNA]</scope>
    <source>
        <strain evidence="3">NBRC 14000</strain>
    </source>
</reference>
<comment type="caution">
    <text evidence="2">The sequence shown here is derived from an EMBL/GenBank/DDBJ whole genome shotgun (WGS) entry which is preliminary data.</text>
</comment>
<evidence type="ECO:0000313" key="3">
    <source>
        <dbReference type="Proteomes" id="UP000646738"/>
    </source>
</evidence>